<evidence type="ECO:0000313" key="2">
    <source>
        <dbReference type="EMBL" id="CAI5779176.1"/>
    </source>
</evidence>
<name>A0AA35KKJ4_9SAUR</name>
<organism evidence="2 3">
    <name type="scientific">Podarcis lilfordi</name>
    <name type="common">Lilford's wall lizard</name>
    <dbReference type="NCBI Taxonomy" id="74358"/>
    <lineage>
        <taxon>Eukaryota</taxon>
        <taxon>Metazoa</taxon>
        <taxon>Chordata</taxon>
        <taxon>Craniata</taxon>
        <taxon>Vertebrata</taxon>
        <taxon>Euteleostomi</taxon>
        <taxon>Lepidosauria</taxon>
        <taxon>Squamata</taxon>
        <taxon>Bifurcata</taxon>
        <taxon>Unidentata</taxon>
        <taxon>Episquamata</taxon>
        <taxon>Laterata</taxon>
        <taxon>Lacertibaenia</taxon>
        <taxon>Lacertidae</taxon>
        <taxon>Podarcis</taxon>
    </lineage>
</organism>
<dbReference type="AlphaFoldDB" id="A0AA35KKJ4"/>
<proteinExistence type="predicted"/>
<accession>A0AA35KKJ4</accession>
<dbReference type="Proteomes" id="UP001178461">
    <property type="component" value="Chromosome 7"/>
</dbReference>
<gene>
    <name evidence="2" type="ORF">PODLI_1B010773</name>
</gene>
<reference evidence="2" key="1">
    <citation type="submission" date="2022-12" db="EMBL/GenBank/DDBJ databases">
        <authorList>
            <person name="Alioto T."/>
            <person name="Alioto T."/>
            <person name="Gomez Garrido J."/>
        </authorList>
    </citation>
    <scope>NUCLEOTIDE SEQUENCE</scope>
</reference>
<sequence>MPETPGVRASGTSCAGPGRAQSGGDCCCCCRLSGVKKVLGKRGEASNQPWGPPCSPKPPGLWKNALSFLSYSFGASLFALPSCKTKLLSSTFTYITRLSMIFKVDFLQEELL</sequence>
<evidence type="ECO:0000313" key="3">
    <source>
        <dbReference type="Proteomes" id="UP001178461"/>
    </source>
</evidence>
<feature type="region of interest" description="Disordered" evidence="1">
    <location>
        <begin position="1"/>
        <end position="24"/>
    </location>
</feature>
<dbReference type="EMBL" id="OX395132">
    <property type="protein sequence ID" value="CAI5779176.1"/>
    <property type="molecule type" value="Genomic_DNA"/>
</dbReference>
<keyword evidence="3" id="KW-1185">Reference proteome</keyword>
<evidence type="ECO:0000256" key="1">
    <source>
        <dbReference type="SAM" id="MobiDB-lite"/>
    </source>
</evidence>
<protein>
    <submittedName>
        <fullName evidence="2">Uncharacterized protein</fullName>
    </submittedName>
</protein>